<dbReference type="GO" id="GO:0016705">
    <property type="term" value="F:oxidoreductase activity, acting on paired donors, with incorporation or reduction of molecular oxygen"/>
    <property type="evidence" value="ECO:0007669"/>
    <property type="project" value="InterPro"/>
</dbReference>
<dbReference type="AlphaFoldDB" id="A0AAV1SL09"/>
<feature type="binding site" description="axial binding residue" evidence="9">
    <location>
        <position position="351"/>
    </location>
    <ligand>
        <name>heme</name>
        <dbReference type="ChEBI" id="CHEBI:30413"/>
    </ligand>
    <ligandPart>
        <name>Fe</name>
        <dbReference type="ChEBI" id="CHEBI:18248"/>
    </ligandPart>
</feature>
<evidence type="ECO:0000256" key="10">
    <source>
        <dbReference type="RuleBase" id="RU000461"/>
    </source>
</evidence>
<comment type="similarity">
    <text evidence="3 10">Belongs to the cytochrome P450 family.</text>
</comment>
<comment type="cofactor">
    <cofactor evidence="1 9">
        <name>heme</name>
        <dbReference type="ChEBI" id="CHEBI:30413"/>
    </cofactor>
</comment>
<keyword evidence="4" id="KW-0812">Transmembrane</keyword>
<evidence type="ECO:0000256" key="3">
    <source>
        <dbReference type="ARBA" id="ARBA00010617"/>
    </source>
</evidence>
<dbReference type="CDD" id="cd11043">
    <property type="entry name" value="CYP90-like"/>
    <property type="match status" value="1"/>
</dbReference>
<comment type="caution">
    <text evidence="11">The sequence shown here is derived from an EMBL/GenBank/DDBJ whole genome shotgun (WGS) entry which is preliminary data.</text>
</comment>
<dbReference type="PRINTS" id="PR00463">
    <property type="entry name" value="EP450I"/>
</dbReference>
<dbReference type="SUPFAM" id="SSF48264">
    <property type="entry name" value="Cytochrome P450"/>
    <property type="match status" value="1"/>
</dbReference>
<dbReference type="GO" id="GO:0005506">
    <property type="term" value="F:iron ion binding"/>
    <property type="evidence" value="ECO:0007669"/>
    <property type="project" value="InterPro"/>
</dbReference>
<gene>
    <name evidence="11" type="ORF">DCAF_LOCUS23688</name>
</gene>
<dbReference type="Gene3D" id="1.10.630.10">
    <property type="entry name" value="Cytochrome P450"/>
    <property type="match status" value="1"/>
</dbReference>
<dbReference type="Proteomes" id="UP001314170">
    <property type="component" value="Unassembled WGS sequence"/>
</dbReference>
<organism evidence="11 12">
    <name type="scientific">Dovyalis caffra</name>
    <dbReference type="NCBI Taxonomy" id="77055"/>
    <lineage>
        <taxon>Eukaryota</taxon>
        <taxon>Viridiplantae</taxon>
        <taxon>Streptophyta</taxon>
        <taxon>Embryophyta</taxon>
        <taxon>Tracheophyta</taxon>
        <taxon>Spermatophyta</taxon>
        <taxon>Magnoliopsida</taxon>
        <taxon>eudicotyledons</taxon>
        <taxon>Gunneridae</taxon>
        <taxon>Pentapetalae</taxon>
        <taxon>rosids</taxon>
        <taxon>fabids</taxon>
        <taxon>Malpighiales</taxon>
        <taxon>Salicaceae</taxon>
        <taxon>Flacourtieae</taxon>
        <taxon>Dovyalis</taxon>
    </lineage>
</organism>
<evidence type="ECO:0008006" key="13">
    <source>
        <dbReference type="Google" id="ProtNLM"/>
    </source>
</evidence>
<sequence>MNFFGTPTVFLHGQAANKFIYTCDGSPLVNQHPLSVRRICGERNILELNGDEHKRVRGALAPFLKPEVLKQYVGKMDEEVRKLFEMHWHGKRKAMQLMKILTFNILSSLIIGVQEGEKRDILVELFQQLLKGVLSVPINLPFTSFNRSLQAREKIRGIIMELVHEKRAALEHFTAFPQRDLITSLLSLRNKDDSVALSDEEIVDNVLVIMIAGYDTSSSTLLTFLIGLLANDPSVHASITAEQDEIAKSKASGELLTWDDLARMKYTWRVALESLRMMSPVFISFRKVVKDFEYEGYLIPKGWQVAWSACMTHMDESIFPDPSKFDPRHFEKQACIPPYSFVAFGGGHRICPGYEFARLETLITIHYLVNRFTWKLRCPDIPFSRDPLPNFKDGLEIEIEPKILRTVIKTHAPASIVEKRRKPNSLQKRTKKMIMAGKRKRSELLAAAAAKRRREESSSSTKLTNINVSPDNLSADLLLNILVRLPTAKSSFLQSRSPNVDVLYWRNPFLWIPKGFTLDFVPQEKDIDLNVSVEASCNDLLFCIAKPRTMISLIIISVIPSLGNGIS</sequence>
<evidence type="ECO:0000256" key="2">
    <source>
        <dbReference type="ARBA" id="ARBA00004167"/>
    </source>
</evidence>
<dbReference type="PANTHER" id="PTHR24286:SF217">
    <property type="entry name" value="OS07G0520300 PROTEIN"/>
    <property type="match status" value="1"/>
</dbReference>
<dbReference type="InterPro" id="IPR017972">
    <property type="entry name" value="Cyt_P450_CS"/>
</dbReference>
<evidence type="ECO:0000256" key="9">
    <source>
        <dbReference type="PIRSR" id="PIRSR602401-1"/>
    </source>
</evidence>
<keyword evidence="7 10" id="KW-0560">Oxidoreductase</keyword>
<keyword evidence="5 9" id="KW-0479">Metal-binding</keyword>
<keyword evidence="12" id="KW-1185">Reference proteome</keyword>
<evidence type="ECO:0000256" key="4">
    <source>
        <dbReference type="ARBA" id="ARBA00022692"/>
    </source>
</evidence>
<comment type="subcellular location">
    <subcellularLocation>
        <location evidence="2">Membrane</location>
        <topology evidence="2">Single-pass membrane protein</topology>
    </subcellularLocation>
</comment>
<name>A0AAV1SL09_9ROSI</name>
<reference evidence="11 12" key="1">
    <citation type="submission" date="2024-01" db="EMBL/GenBank/DDBJ databases">
        <authorList>
            <person name="Waweru B."/>
        </authorList>
    </citation>
    <scope>NUCLEOTIDE SEQUENCE [LARGE SCALE GENOMIC DNA]</scope>
</reference>
<dbReference type="GO" id="GO:0004497">
    <property type="term" value="F:monooxygenase activity"/>
    <property type="evidence" value="ECO:0007669"/>
    <property type="project" value="UniProtKB-KW"/>
</dbReference>
<dbReference type="PANTHER" id="PTHR24286">
    <property type="entry name" value="CYTOCHROME P450 26"/>
    <property type="match status" value="1"/>
</dbReference>
<dbReference type="EMBL" id="CAWUPB010001184">
    <property type="protein sequence ID" value="CAK7351107.1"/>
    <property type="molecule type" value="Genomic_DNA"/>
</dbReference>
<evidence type="ECO:0000256" key="6">
    <source>
        <dbReference type="ARBA" id="ARBA00022989"/>
    </source>
</evidence>
<proteinExistence type="inferred from homology"/>
<keyword evidence="9 10" id="KW-0349">Heme</keyword>
<evidence type="ECO:0000313" key="12">
    <source>
        <dbReference type="Proteomes" id="UP001314170"/>
    </source>
</evidence>
<protein>
    <recommendedName>
        <fullName evidence="13">Cytochrome P450</fullName>
    </recommendedName>
</protein>
<dbReference type="InterPro" id="IPR001128">
    <property type="entry name" value="Cyt_P450"/>
</dbReference>
<dbReference type="InterPro" id="IPR036396">
    <property type="entry name" value="Cyt_P450_sf"/>
</dbReference>
<evidence type="ECO:0000256" key="7">
    <source>
        <dbReference type="ARBA" id="ARBA00023002"/>
    </source>
</evidence>
<dbReference type="GO" id="GO:0016020">
    <property type="term" value="C:membrane"/>
    <property type="evidence" value="ECO:0007669"/>
    <property type="project" value="UniProtKB-SubCell"/>
</dbReference>
<dbReference type="Pfam" id="PF00067">
    <property type="entry name" value="p450"/>
    <property type="match status" value="1"/>
</dbReference>
<dbReference type="FunFam" id="1.10.630.10:FF:000022">
    <property type="entry name" value="Taxadiene 5-alpha hydroxylase"/>
    <property type="match status" value="1"/>
</dbReference>
<accession>A0AAV1SL09</accession>
<keyword evidence="10" id="KW-0503">Monooxygenase</keyword>
<evidence type="ECO:0000256" key="8">
    <source>
        <dbReference type="ARBA" id="ARBA00023004"/>
    </source>
</evidence>
<dbReference type="GO" id="GO:0016125">
    <property type="term" value="P:sterol metabolic process"/>
    <property type="evidence" value="ECO:0007669"/>
    <property type="project" value="TreeGrafter"/>
</dbReference>
<dbReference type="GO" id="GO:0020037">
    <property type="term" value="F:heme binding"/>
    <property type="evidence" value="ECO:0007669"/>
    <property type="project" value="InterPro"/>
</dbReference>
<dbReference type="PROSITE" id="PS00086">
    <property type="entry name" value="CYTOCHROME_P450"/>
    <property type="match status" value="1"/>
</dbReference>
<keyword evidence="6" id="KW-1133">Transmembrane helix</keyword>
<evidence type="ECO:0000313" key="11">
    <source>
        <dbReference type="EMBL" id="CAK7351107.1"/>
    </source>
</evidence>
<keyword evidence="6" id="KW-0472">Membrane</keyword>
<keyword evidence="8 9" id="KW-0408">Iron</keyword>
<evidence type="ECO:0000256" key="5">
    <source>
        <dbReference type="ARBA" id="ARBA00022723"/>
    </source>
</evidence>
<dbReference type="InterPro" id="IPR002401">
    <property type="entry name" value="Cyt_P450_E_grp-I"/>
</dbReference>
<evidence type="ECO:0000256" key="1">
    <source>
        <dbReference type="ARBA" id="ARBA00001971"/>
    </source>
</evidence>